<keyword evidence="7 8" id="KW-0624">Polysaccharide degradation</keyword>
<proteinExistence type="inferred from homology"/>
<feature type="signal peptide" evidence="9">
    <location>
        <begin position="1"/>
        <end position="22"/>
    </location>
</feature>
<dbReference type="Pfam" id="PF00759">
    <property type="entry name" value="Glyco_hydro_9"/>
    <property type="match status" value="2"/>
</dbReference>
<evidence type="ECO:0000256" key="5">
    <source>
        <dbReference type="ARBA" id="ARBA00023277"/>
    </source>
</evidence>
<evidence type="ECO:0000256" key="1">
    <source>
        <dbReference type="ARBA" id="ARBA00000966"/>
    </source>
</evidence>
<sequence length="422" mass="46783">MELSRLLIWGTCILSSAAFATSDWDTNPTFNYTDALGKAVLFFEGQRSGKLPVAQRVKWRGDSALSDGSYENISNIKINNRGYYDAGDNVKFGWPMAFTVTLLSWAAIEYEKEIASVMQLEHLRSSVRWGADFILRAHVSPTTLYTQVGDGNGDHQCWERLEDMDTPRTLYKITPNSPGTEAAAEAADALAAASIVFHHVDANYSRSLLQHSKSRFQFADQFSLEDLTLLLVHSTVLFLVTRIVHLYGDPGGSSSKIPITRGELLFLRDNSNLQYASSSSMVLYMYSRLLNQAHVNGVHCGSKYFSSSQIKTFAKSQVDYILGKNPMKMSYMIGFGNKYPLQLHHRASTIPSIKVHSTKVGCNAGYSHYFYSNNPNPNIHIGAIVGPNSNDQFSDLRSDHSHSEPTTYTNAAFVGSVAALVT</sequence>
<reference evidence="11 12" key="1">
    <citation type="submission" date="2024-03" db="EMBL/GenBank/DDBJ databases">
        <authorList>
            <person name="Gkanogiannis A."/>
            <person name="Becerra Lopez-Lavalle L."/>
        </authorList>
    </citation>
    <scope>NUCLEOTIDE SEQUENCE [LARGE SCALE GENOMIC DNA]</scope>
</reference>
<keyword evidence="12" id="KW-1185">Reference proteome</keyword>
<evidence type="ECO:0000256" key="8">
    <source>
        <dbReference type="PROSITE-ProRule" id="PRU10059"/>
    </source>
</evidence>
<evidence type="ECO:0000259" key="10">
    <source>
        <dbReference type="Pfam" id="PF00759"/>
    </source>
</evidence>
<dbReference type="EC" id="3.2.1.4" evidence="9"/>
<dbReference type="EMBL" id="OZ021744">
    <property type="protein sequence ID" value="CAK9310917.1"/>
    <property type="molecule type" value="Genomic_DNA"/>
</dbReference>
<protein>
    <recommendedName>
        <fullName evidence="9">Endoglucanase</fullName>
        <ecNumber evidence="9">3.2.1.4</ecNumber>
    </recommendedName>
</protein>
<keyword evidence="5 8" id="KW-0119">Carbohydrate metabolism</keyword>
<feature type="active site" evidence="8">
    <location>
        <position position="344"/>
    </location>
</feature>
<feature type="domain" description="Glycoside hydrolase family 9" evidence="10">
    <location>
        <begin position="254"/>
        <end position="416"/>
    </location>
</feature>
<organism evidence="11 12">
    <name type="scientific">Citrullus colocynthis</name>
    <name type="common">colocynth</name>
    <dbReference type="NCBI Taxonomy" id="252529"/>
    <lineage>
        <taxon>Eukaryota</taxon>
        <taxon>Viridiplantae</taxon>
        <taxon>Streptophyta</taxon>
        <taxon>Embryophyta</taxon>
        <taxon>Tracheophyta</taxon>
        <taxon>Spermatophyta</taxon>
        <taxon>Magnoliopsida</taxon>
        <taxon>eudicotyledons</taxon>
        <taxon>Gunneridae</taxon>
        <taxon>Pentapetalae</taxon>
        <taxon>rosids</taxon>
        <taxon>fabids</taxon>
        <taxon>Cucurbitales</taxon>
        <taxon>Cucurbitaceae</taxon>
        <taxon>Benincaseae</taxon>
        <taxon>Citrullus</taxon>
    </lineage>
</organism>
<evidence type="ECO:0000256" key="3">
    <source>
        <dbReference type="ARBA" id="ARBA00022801"/>
    </source>
</evidence>
<evidence type="ECO:0000256" key="6">
    <source>
        <dbReference type="ARBA" id="ARBA00023295"/>
    </source>
</evidence>
<evidence type="ECO:0000256" key="7">
    <source>
        <dbReference type="ARBA" id="ARBA00023326"/>
    </source>
</evidence>
<evidence type="ECO:0000256" key="2">
    <source>
        <dbReference type="ARBA" id="ARBA00007072"/>
    </source>
</evidence>
<keyword evidence="9" id="KW-0732">Signal</keyword>
<name>A0ABP0XT55_9ROSI</name>
<feature type="chain" id="PRO_5044961785" description="Endoglucanase" evidence="9">
    <location>
        <begin position="23"/>
        <end position="422"/>
    </location>
</feature>
<dbReference type="PROSITE" id="PS00592">
    <property type="entry name" value="GH9_2"/>
    <property type="match status" value="1"/>
</dbReference>
<accession>A0ABP0XT55</accession>
<keyword evidence="6 8" id="KW-0326">Glycosidase</keyword>
<evidence type="ECO:0000313" key="12">
    <source>
        <dbReference type="Proteomes" id="UP001642487"/>
    </source>
</evidence>
<evidence type="ECO:0000313" key="11">
    <source>
        <dbReference type="EMBL" id="CAK9310917.1"/>
    </source>
</evidence>
<keyword evidence="3 8" id="KW-0378">Hydrolase</keyword>
<dbReference type="InterPro" id="IPR008928">
    <property type="entry name" value="6-hairpin_glycosidase_sf"/>
</dbReference>
<feature type="domain" description="Glycoside hydrolase family 9" evidence="10">
    <location>
        <begin position="32"/>
        <end position="222"/>
    </location>
</feature>
<dbReference type="PANTHER" id="PTHR22298">
    <property type="entry name" value="ENDO-1,4-BETA-GLUCANASE"/>
    <property type="match status" value="1"/>
</dbReference>
<evidence type="ECO:0000256" key="9">
    <source>
        <dbReference type="RuleBase" id="RU361166"/>
    </source>
</evidence>
<dbReference type="Proteomes" id="UP001642487">
    <property type="component" value="Chromosome 10"/>
</dbReference>
<comment type="catalytic activity">
    <reaction evidence="1 9">
        <text>Endohydrolysis of (1-&gt;4)-beta-D-glucosidic linkages in cellulose, lichenin and cereal beta-D-glucans.</text>
        <dbReference type="EC" id="3.2.1.4"/>
    </reaction>
</comment>
<dbReference type="InterPro" id="IPR001701">
    <property type="entry name" value="Glyco_hydro_9"/>
</dbReference>
<dbReference type="InterPro" id="IPR018221">
    <property type="entry name" value="Glyco_hydro_9_His_AS"/>
</dbReference>
<keyword evidence="4 9" id="KW-0136">Cellulose degradation</keyword>
<gene>
    <name evidence="11" type="ORF">CITCOLO1_LOCUS2560</name>
</gene>
<evidence type="ECO:0000256" key="4">
    <source>
        <dbReference type="ARBA" id="ARBA00023001"/>
    </source>
</evidence>
<dbReference type="Gene3D" id="1.50.10.10">
    <property type="match status" value="2"/>
</dbReference>
<comment type="similarity">
    <text evidence="2 8 9">Belongs to the glycosyl hydrolase 9 (cellulase E) family.</text>
</comment>
<dbReference type="InterPro" id="IPR012341">
    <property type="entry name" value="6hp_glycosidase-like_sf"/>
</dbReference>
<dbReference type="SUPFAM" id="SSF48208">
    <property type="entry name" value="Six-hairpin glycosidases"/>
    <property type="match status" value="1"/>
</dbReference>